<accession>S8C0Z1</accession>
<dbReference type="GO" id="GO:0005634">
    <property type="term" value="C:nucleus"/>
    <property type="evidence" value="ECO:0007669"/>
    <property type="project" value="UniProtKB-SubCell"/>
</dbReference>
<feature type="region of interest" description="Disordered" evidence="5">
    <location>
        <begin position="137"/>
        <end position="303"/>
    </location>
</feature>
<feature type="region of interest" description="Disordered" evidence="5">
    <location>
        <begin position="94"/>
        <end position="118"/>
    </location>
</feature>
<protein>
    <recommendedName>
        <fullName evidence="8">Tudor domain-containing protein</fullName>
    </recommendedName>
</protein>
<dbReference type="PANTHER" id="PTHR12663">
    <property type="entry name" value="ANDROGEN INDUCED INHIBITOR OF PROLIFERATION AS3 / PDS5-RELATED"/>
    <property type="match status" value="1"/>
</dbReference>
<comment type="caution">
    <text evidence="6">The sequence shown here is derived from an EMBL/GenBank/DDBJ whole genome shotgun (WGS) entry which is preliminary data.</text>
</comment>
<dbReference type="EMBL" id="AUSU01007659">
    <property type="protein sequence ID" value="EPS60314.1"/>
    <property type="molecule type" value="Genomic_DNA"/>
</dbReference>
<organism evidence="6 7">
    <name type="scientific">Genlisea aurea</name>
    <dbReference type="NCBI Taxonomy" id="192259"/>
    <lineage>
        <taxon>Eukaryota</taxon>
        <taxon>Viridiplantae</taxon>
        <taxon>Streptophyta</taxon>
        <taxon>Embryophyta</taxon>
        <taxon>Tracheophyta</taxon>
        <taxon>Spermatophyta</taxon>
        <taxon>Magnoliopsida</taxon>
        <taxon>eudicotyledons</taxon>
        <taxon>Gunneridae</taxon>
        <taxon>Pentapetalae</taxon>
        <taxon>asterids</taxon>
        <taxon>lamiids</taxon>
        <taxon>Lamiales</taxon>
        <taxon>Lentibulariaceae</taxon>
        <taxon>Genlisea</taxon>
    </lineage>
</organism>
<dbReference type="Gene3D" id="2.30.30.140">
    <property type="match status" value="1"/>
</dbReference>
<dbReference type="OrthoDB" id="894386at2759"/>
<dbReference type="PANTHER" id="PTHR12663:SF24">
    <property type="entry name" value="TUDOR DOMAIN-CONTAINING PROTEIN"/>
    <property type="match status" value="1"/>
</dbReference>
<dbReference type="GO" id="GO:0006281">
    <property type="term" value="P:DNA repair"/>
    <property type="evidence" value="ECO:0007669"/>
    <property type="project" value="UniProtKB-KW"/>
</dbReference>
<dbReference type="GO" id="GO:0000785">
    <property type="term" value="C:chromatin"/>
    <property type="evidence" value="ECO:0007669"/>
    <property type="project" value="TreeGrafter"/>
</dbReference>
<comment type="subcellular location">
    <subcellularLocation>
        <location evidence="1">Nucleus</location>
    </subcellularLocation>
</comment>
<keyword evidence="2" id="KW-0227">DNA damage</keyword>
<reference evidence="6 7" key="1">
    <citation type="journal article" date="2013" name="BMC Genomics">
        <title>The miniature genome of a carnivorous plant Genlisea aurea contains a low number of genes and short non-coding sequences.</title>
        <authorList>
            <person name="Leushkin E.V."/>
            <person name="Sutormin R.A."/>
            <person name="Nabieva E.R."/>
            <person name="Penin A.A."/>
            <person name="Kondrashov A.S."/>
            <person name="Logacheva M.D."/>
        </authorList>
    </citation>
    <scope>NUCLEOTIDE SEQUENCE [LARGE SCALE GENOMIC DNA]</scope>
</reference>
<dbReference type="CDD" id="cd20404">
    <property type="entry name" value="Tudor_Agenet_AtEML-like"/>
    <property type="match status" value="1"/>
</dbReference>
<feature type="compositionally biased region" description="Basic and acidic residues" evidence="5">
    <location>
        <begin position="287"/>
        <end position="303"/>
    </location>
</feature>
<keyword evidence="7" id="KW-1185">Reference proteome</keyword>
<proteinExistence type="predicted"/>
<dbReference type="Proteomes" id="UP000015453">
    <property type="component" value="Unassembled WGS sequence"/>
</dbReference>
<dbReference type="GO" id="GO:0007064">
    <property type="term" value="P:mitotic sister chromatid cohesion"/>
    <property type="evidence" value="ECO:0007669"/>
    <property type="project" value="InterPro"/>
</dbReference>
<keyword evidence="3" id="KW-0234">DNA repair</keyword>
<evidence type="ECO:0000256" key="2">
    <source>
        <dbReference type="ARBA" id="ARBA00022763"/>
    </source>
</evidence>
<name>S8C0Z1_9LAMI</name>
<sequence length="381" mass="42748">MESVIVMMINDSDEISIELLKPLLESVKASAKRTSAASWKLGQNVFRKCSTRIKPYLREASKALNLDLNVYSEIIRNLCEDTGHGENAVAKEHEETVSHDAVVSSSKKKGPCPEVNNERENLSKAIKCSQQILQLKSSKTDPAVESASDAENVKSATGIDAGHDFEDGNDAENADLESIPRQRRRDRKPNSLIRPEEGYEHPWTVGFDRSRKASGDGSSRRRGRPKRKEKPESPVSKISGEKEGSETVLPSKEGSPVSSTGKKEFLDTSARRKAESLPVDKSNAYESLKDLIPDKSKSASEKDYGQNMVKTRIMVWWPLDKTFYTGTIESFDPETQKHKIVYDDDEEETLDLKTERWEVFDEGRSRQPSFPKPEDETPAVE</sequence>
<evidence type="ECO:0000256" key="3">
    <source>
        <dbReference type="ARBA" id="ARBA00023204"/>
    </source>
</evidence>
<feature type="region of interest" description="Disordered" evidence="5">
    <location>
        <begin position="361"/>
        <end position="381"/>
    </location>
</feature>
<feature type="compositionally biased region" description="Basic and acidic residues" evidence="5">
    <location>
        <begin position="261"/>
        <end position="275"/>
    </location>
</feature>
<evidence type="ECO:0000313" key="7">
    <source>
        <dbReference type="Proteomes" id="UP000015453"/>
    </source>
</evidence>
<keyword evidence="4" id="KW-0539">Nucleus</keyword>
<evidence type="ECO:0008006" key="8">
    <source>
        <dbReference type="Google" id="ProtNLM"/>
    </source>
</evidence>
<evidence type="ECO:0000256" key="1">
    <source>
        <dbReference type="ARBA" id="ARBA00004123"/>
    </source>
</evidence>
<evidence type="ECO:0000256" key="5">
    <source>
        <dbReference type="SAM" id="MobiDB-lite"/>
    </source>
</evidence>
<dbReference type="InterPro" id="IPR039776">
    <property type="entry name" value="Pds5"/>
</dbReference>
<evidence type="ECO:0000256" key="4">
    <source>
        <dbReference type="ARBA" id="ARBA00023242"/>
    </source>
</evidence>
<dbReference type="SUPFAM" id="SSF63748">
    <property type="entry name" value="Tudor/PWWP/MBT"/>
    <property type="match status" value="1"/>
</dbReference>
<gene>
    <name evidence="6" type="ORF">M569_14490</name>
</gene>
<evidence type="ECO:0000313" key="6">
    <source>
        <dbReference type="EMBL" id="EPS60314.1"/>
    </source>
</evidence>
<dbReference type="AlphaFoldDB" id="S8C0Z1"/>